<feature type="domain" description="ABM" evidence="1">
    <location>
        <begin position="121"/>
        <end position="214"/>
    </location>
</feature>
<name>A0ABN1EW08_9ACTN</name>
<dbReference type="Proteomes" id="UP001500668">
    <property type="component" value="Unassembled WGS sequence"/>
</dbReference>
<comment type="caution">
    <text evidence="2">The sequence shown here is derived from an EMBL/GenBank/DDBJ whole genome shotgun (WGS) entry which is preliminary data.</text>
</comment>
<dbReference type="SUPFAM" id="SSF54909">
    <property type="entry name" value="Dimeric alpha+beta barrel"/>
    <property type="match status" value="2"/>
</dbReference>
<dbReference type="Pfam" id="PF03992">
    <property type="entry name" value="ABM"/>
    <property type="match status" value="1"/>
</dbReference>
<dbReference type="InterPro" id="IPR007138">
    <property type="entry name" value="ABM_dom"/>
</dbReference>
<proteinExistence type="predicted"/>
<protein>
    <recommendedName>
        <fullName evidence="1">ABM domain-containing protein</fullName>
    </recommendedName>
</protein>
<accession>A0ABN1EW08</accession>
<gene>
    <name evidence="2" type="ORF">GCM10010394_00500</name>
</gene>
<dbReference type="PROSITE" id="PS51725">
    <property type="entry name" value="ABM"/>
    <property type="match status" value="1"/>
</dbReference>
<sequence>MPKISSDDKNLTVLNLFSTDAPEKQEGLLGAMREIVDSAAYPGWMSSTVHAGVDKPGTANFIQWRSRADLEDRYDGEEFKHRTLPLFGELTTSIRLLQNEIAYSQTKSGEGVEISPERSDYTVIAVFGVEEKNQDDLVDALGPSMKFLADVPGYVSHTILKGIAARGLEGSFVVSYSQWESKEAFDAYQGTAQDAKPAARLDAERRTGSLLTSVDSNTYRVVHTRAAGE</sequence>
<organism evidence="2 3">
    <name type="scientific">Streptomyces crystallinus</name>
    <dbReference type="NCBI Taxonomy" id="68191"/>
    <lineage>
        <taxon>Bacteria</taxon>
        <taxon>Bacillati</taxon>
        <taxon>Actinomycetota</taxon>
        <taxon>Actinomycetes</taxon>
        <taxon>Kitasatosporales</taxon>
        <taxon>Streptomycetaceae</taxon>
        <taxon>Streptomyces</taxon>
    </lineage>
</organism>
<dbReference type="EMBL" id="BAAACA010000001">
    <property type="protein sequence ID" value="GAA0575938.1"/>
    <property type="molecule type" value="Genomic_DNA"/>
</dbReference>
<dbReference type="Gene3D" id="3.30.70.100">
    <property type="match status" value="2"/>
</dbReference>
<dbReference type="InterPro" id="IPR011008">
    <property type="entry name" value="Dimeric_a/b-barrel"/>
</dbReference>
<evidence type="ECO:0000313" key="2">
    <source>
        <dbReference type="EMBL" id="GAA0575938.1"/>
    </source>
</evidence>
<dbReference type="RefSeq" id="WP_344068138.1">
    <property type="nucleotide sequence ID" value="NZ_BAAACA010000001.1"/>
</dbReference>
<evidence type="ECO:0000313" key="3">
    <source>
        <dbReference type="Proteomes" id="UP001500668"/>
    </source>
</evidence>
<reference evidence="2 3" key="1">
    <citation type="journal article" date="2019" name="Int. J. Syst. Evol. Microbiol.">
        <title>The Global Catalogue of Microorganisms (GCM) 10K type strain sequencing project: providing services to taxonomists for standard genome sequencing and annotation.</title>
        <authorList>
            <consortium name="The Broad Institute Genomics Platform"/>
            <consortium name="The Broad Institute Genome Sequencing Center for Infectious Disease"/>
            <person name="Wu L."/>
            <person name="Ma J."/>
        </authorList>
    </citation>
    <scope>NUCLEOTIDE SEQUENCE [LARGE SCALE GENOMIC DNA]</scope>
    <source>
        <strain evidence="2 3">JCM 5067</strain>
    </source>
</reference>
<keyword evidence="3" id="KW-1185">Reference proteome</keyword>
<evidence type="ECO:0000259" key="1">
    <source>
        <dbReference type="PROSITE" id="PS51725"/>
    </source>
</evidence>